<protein>
    <submittedName>
        <fullName evidence="1">Similar to WDR91: WD repeat-containing protein 91 (Gallus gallus)</fullName>
    </submittedName>
</protein>
<sequence>MSHVQYVDELVKEYLLFRGFSQTLRTFDNELKAEKEKGFRVDKIVDQLMQYIYTFDLVSLRELWGHLDTRMFCRLENYFVPSVRKLENSVLKMYLINAAVNNKQERIHDFFAKMTPELQGHSEWKEWFGMLFHLPKILRTIQFIRCILANSGRIRC</sequence>
<reference evidence="1" key="1">
    <citation type="submission" date="2021-04" db="EMBL/GenBank/DDBJ databases">
        <authorList>
            <person name="Chebbi M.A.C M."/>
        </authorList>
    </citation>
    <scope>NUCLEOTIDE SEQUENCE</scope>
</reference>
<dbReference type="GO" id="GO:0051898">
    <property type="term" value="P:negative regulation of phosphatidylinositol 3-kinase/protein kinase B signal transduction"/>
    <property type="evidence" value="ECO:0007669"/>
    <property type="project" value="InterPro"/>
</dbReference>
<dbReference type="InterPro" id="IPR039724">
    <property type="entry name" value="WDR91"/>
</dbReference>
<keyword evidence="2" id="KW-1185">Reference proteome</keyword>
<accession>A0A8J2MFP1</accession>
<dbReference type="InterPro" id="IPR006594">
    <property type="entry name" value="LisH"/>
</dbReference>
<dbReference type="Proteomes" id="UP000786811">
    <property type="component" value="Unassembled WGS sequence"/>
</dbReference>
<dbReference type="AlphaFoldDB" id="A0A8J2MFP1"/>
<dbReference type="GO" id="GO:0031902">
    <property type="term" value="C:late endosome membrane"/>
    <property type="evidence" value="ECO:0007669"/>
    <property type="project" value="TreeGrafter"/>
</dbReference>
<dbReference type="EMBL" id="CAJNRD030001117">
    <property type="protein sequence ID" value="CAG5077433.1"/>
    <property type="molecule type" value="Genomic_DNA"/>
</dbReference>
<dbReference type="GO" id="GO:0045022">
    <property type="term" value="P:early endosome to late endosome transport"/>
    <property type="evidence" value="ECO:0007669"/>
    <property type="project" value="InterPro"/>
</dbReference>
<dbReference type="GO" id="GO:0141039">
    <property type="term" value="F:phosphatidylinositol 3-kinase inhibitor activity"/>
    <property type="evidence" value="ECO:0007669"/>
    <property type="project" value="InterPro"/>
</dbReference>
<comment type="caution">
    <text evidence="1">The sequence shown here is derived from an EMBL/GenBank/DDBJ whole genome shotgun (WGS) entry which is preliminary data.</text>
</comment>
<organism evidence="1 2">
    <name type="scientific">Cotesia congregata</name>
    <name type="common">Parasitoid wasp</name>
    <name type="synonym">Apanteles congregatus</name>
    <dbReference type="NCBI Taxonomy" id="51543"/>
    <lineage>
        <taxon>Eukaryota</taxon>
        <taxon>Metazoa</taxon>
        <taxon>Ecdysozoa</taxon>
        <taxon>Arthropoda</taxon>
        <taxon>Hexapoda</taxon>
        <taxon>Insecta</taxon>
        <taxon>Pterygota</taxon>
        <taxon>Neoptera</taxon>
        <taxon>Endopterygota</taxon>
        <taxon>Hymenoptera</taxon>
        <taxon>Apocrita</taxon>
        <taxon>Ichneumonoidea</taxon>
        <taxon>Braconidae</taxon>
        <taxon>Microgastrinae</taxon>
        <taxon>Cotesia</taxon>
    </lineage>
</organism>
<dbReference type="PROSITE" id="PS50896">
    <property type="entry name" value="LISH"/>
    <property type="match status" value="1"/>
</dbReference>
<name>A0A8J2MFP1_COTCN</name>
<dbReference type="OrthoDB" id="193023at2759"/>
<proteinExistence type="predicted"/>
<gene>
    <name evidence="1" type="ORF">HICCMSTLAB_LOCUS2456</name>
</gene>
<dbReference type="PANTHER" id="PTHR13083:SF3">
    <property type="entry name" value="WD REPEAT-CONTAINING PROTEIN 91"/>
    <property type="match status" value="1"/>
</dbReference>
<dbReference type="PANTHER" id="PTHR13083">
    <property type="entry name" value="WD REPEAT-CONTAINING PROTEIN 91"/>
    <property type="match status" value="1"/>
</dbReference>
<dbReference type="GO" id="GO:0031901">
    <property type="term" value="C:early endosome membrane"/>
    <property type="evidence" value="ECO:0007669"/>
    <property type="project" value="TreeGrafter"/>
</dbReference>
<evidence type="ECO:0000313" key="2">
    <source>
        <dbReference type="Proteomes" id="UP000786811"/>
    </source>
</evidence>
<evidence type="ECO:0000313" key="1">
    <source>
        <dbReference type="EMBL" id="CAG5077433.1"/>
    </source>
</evidence>